<dbReference type="AlphaFoldDB" id="A0A7Z0EJK6"/>
<dbReference type="Gene3D" id="3.40.50.10490">
    <property type="entry name" value="Glucose-6-phosphate isomerase like protein, domain 1"/>
    <property type="match status" value="1"/>
</dbReference>
<evidence type="ECO:0000313" key="2">
    <source>
        <dbReference type="Proteomes" id="UP000572051"/>
    </source>
</evidence>
<keyword evidence="2" id="KW-1185">Reference proteome</keyword>
<dbReference type="GO" id="GO:0097367">
    <property type="term" value="F:carbohydrate derivative binding"/>
    <property type="evidence" value="ECO:0007669"/>
    <property type="project" value="InterPro"/>
</dbReference>
<dbReference type="Proteomes" id="UP000572051">
    <property type="component" value="Unassembled WGS sequence"/>
</dbReference>
<proteinExistence type="predicted"/>
<dbReference type="InterPro" id="IPR046348">
    <property type="entry name" value="SIS_dom_sf"/>
</dbReference>
<protein>
    <submittedName>
        <fullName evidence="1">D-arabinose 5-phosphate isomerase GutQ</fullName>
    </submittedName>
</protein>
<reference evidence="1 2" key="1">
    <citation type="submission" date="2020-07" db="EMBL/GenBank/DDBJ databases">
        <title>Sequencing the genomes of 1000 actinobacteria strains.</title>
        <authorList>
            <person name="Klenk H.-P."/>
        </authorList>
    </citation>
    <scope>NUCLEOTIDE SEQUENCE [LARGE SCALE GENOMIC DNA]</scope>
    <source>
        <strain evidence="1 2">DSM 44442</strain>
    </source>
</reference>
<comment type="caution">
    <text evidence="1">The sequence shown here is derived from an EMBL/GenBank/DDBJ whole genome shotgun (WGS) entry which is preliminary data.</text>
</comment>
<dbReference type="EMBL" id="JACCFS010000001">
    <property type="protein sequence ID" value="NYJ33254.1"/>
    <property type="molecule type" value="Genomic_DNA"/>
</dbReference>
<dbReference type="RefSeq" id="WP_179821373.1">
    <property type="nucleotide sequence ID" value="NZ_JACCFS010000001.1"/>
</dbReference>
<dbReference type="GO" id="GO:0016853">
    <property type="term" value="F:isomerase activity"/>
    <property type="evidence" value="ECO:0007669"/>
    <property type="project" value="UniProtKB-KW"/>
</dbReference>
<dbReference type="SUPFAM" id="SSF53697">
    <property type="entry name" value="SIS domain"/>
    <property type="match status" value="1"/>
</dbReference>
<keyword evidence="1" id="KW-0413">Isomerase</keyword>
<dbReference type="GO" id="GO:1901135">
    <property type="term" value="P:carbohydrate derivative metabolic process"/>
    <property type="evidence" value="ECO:0007669"/>
    <property type="project" value="InterPro"/>
</dbReference>
<evidence type="ECO:0000313" key="1">
    <source>
        <dbReference type="EMBL" id="NYJ33254.1"/>
    </source>
</evidence>
<organism evidence="1 2">
    <name type="scientific">Nocardiopsis aegyptia</name>
    <dbReference type="NCBI Taxonomy" id="220378"/>
    <lineage>
        <taxon>Bacteria</taxon>
        <taxon>Bacillati</taxon>
        <taxon>Actinomycetota</taxon>
        <taxon>Actinomycetes</taxon>
        <taxon>Streptosporangiales</taxon>
        <taxon>Nocardiopsidaceae</taxon>
        <taxon>Nocardiopsis</taxon>
    </lineage>
</organism>
<gene>
    <name evidence="1" type="ORF">HNR10_001135</name>
</gene>
<sequence>MTAESLSADLSGMPAALTALSRRFPRWDPFAALPALLDDEPASVRLLGLGPARHLCETAAARLRRAGVGASADFSSSAEEPPAGPETLVVGVSLGGGQRELCTVLDRYVARSPVIVLAPDPDTVVARYADLLVPLHAGEEAGGLGCRAYQHAMALLLLLGHRLGAPASGSAQNLPGLLLRAANATGSLLESAPEWVPEAARILDSPHGVHMVAPSERLGSAWQGAQTVRRGPVRVAHVCETGEWSHTDRYLAAVTDYRALLFAGSAYDERFAEHLGQLRGAFVAVGPTPGHERVPGAELTVRYPGDGDADVSLLVEPLVAELVAAHWWHASPR</sequence>
<name>A0A7Z0EJK6_9ACTN</name>
<accession>A0A7Z0EJK6</accession>